<dbReference type="AlphaFoldDB" id="A0A1X0P7J2"/>
<feature type="chain" id="PRO_5012122914" description="Mucin-associated surface protein (MASP)" evidence="2">
    <location>
        <begin position="24"/>
        <end position="331"/>
    </location>
</feature>
<feature type="compositionally biased region" description="Basic and acidic residues" evidence="1">
    <location>
        <begin position="90"/>
        <end position="121"/>
    </location>
</feature>
<feature type="compositionally biased region" description="Basic and acidic residues" evidence="1">
    <location>
        <begin position="166"/>
        <end position="185"/>
    </location>
</feature>
<evidence type="ECO:0000313" key="4">
    <source>
        <dbReference type="Proteomes" id="UP000192257"/>
    </source>
</evidence>
<dbReference type="Proteomes" id="UP000192257">
    <property type="component" value="Unassembled WGS sequence"/>
</dbReference>
<protein>
    <recommendedName>
        <fullName evidence="5">Mucin-associated surface protein (MASP)</fullName>
    </recommendedName>
</protein>
<accession>A0A1X0P7J2</accession>
<keyword evidence="4" id="KW-1185">Reference proteome</keyword>
<feature type="compositionally biased region" description="Low complexity" evidence="1">
    <location>
        <begin position="254"/>
        <end position="282"/>
    </location>
</feature>
<evidence type="ECO:0000313" key="3">
    <source>
        <dbReference type="EMBL" id="ORC92400.1"/>
    </source>
</evidence>
<gene>
    <name evidence="3" type="ORF">TM35_000031530</name>
</gene>
<keyword evidence="2" id="KW-0732">Signal</keyword>
<evidence type="ECO:0000256" key="2">
    <source>
        <dbReference type="SAM" id="SignalP"/>
    </source>
</evidence>
<feature type="non-terminal residue" evidence="3">
    <location>
        <position position="331"/>
    </location>
</feature>
<dbReference type="GeneID" id="39981700"/>
<organism evidence="3 4">
    <name type="scientific">Trypanosoma theileri</name>
    <dbReference type="NCBI Taxonomy" id="67003"/>
    <lineage>
        <taxon>Eukaryota</taxon>
        <taxon>Discoba</taxon>
        <taxon>Euglenozoa</taxon>
        <taxon>Kinetoplastea</taxon>
        <taxon>Metakinetoplastina</taxon>
        <taxon>Trypanosomatida</taxon>
        <taxon>Trypanosomatidae</taxon>
        <taxon>Trypanosoma</taxon>
    </lineage>
</organism>
<evidence type="ECO:0000256" key="1">
    <source>
        <dbReference type="SAM" id="MobiDB-lite"/>
    </source>
</evidence>
<comment type="caution">
    <text evidence="3">The sequence shown here is derived from an EMBL/GenBank/DDBJ whole genome shotgun (WGS) entry which is preliminary data.</text>
</comment>
<feature type="region of interest" description="Disordered" evidence="1">
    <location>
        <begin position="75"/>
        <end position="331"/>
    </location>
</feature>
<feature type="compositionally biased region" description="Low complexity" evidence="1">
    <location>
        <begin position="293"/>
        <end position="308"/>
    </location>
</feature>
<feature type="signal peptide" evidence="2">
    <location>
        <begin position="1"/>
        <end position="23"/>
    </location>
</feature>
<proteinExistence type="predicted"/>
<dbReference type="RefSeq" id="XP_028886466.1">
    <property type="nucleotide sequence ID" value="XM_029021920.1"/>
</dbReference>
<name>A0A1X0P7J2_9TRYP</name>
<feature type="compositionally biased region" description="Polar residues" evidence="1">
    <location>
        <begin position="210"/>
        <end position="232"/>
    </location>
</feature>
<feature type="compositionally biased region" description="Basic and acidic residues" evidence="1">
    <location>
        <begin position="197"/>
        <end position="208"/>
    </location>
</feature>
<evidence type="ECO:0008006" key="5">
    <source>
        <dbReference type="Google" id="ProtNLM"/>
    </source>
</evidence>
<dbReference type="VEuPathDB" id="TriTrypDB:TM35_000031530"/>
<dbReference type="EMBL" id="NBCO01000003">
    <property type="protein sequence ID" value="ORC92400.1"/>
    <property type="molecule type" value="Genomic_DNA"/>
</dbReference>
<sequence length="331" mass="34757">MMLLPGRVLYSLALLLNVLCASAVTGALEVKRCVAGNSECLPPAPFQEGSIGSGELHESTDADHSLIPLPLVPEHRTVESGNHPNGDVDVQDHSTRGGTERLGEEDHLEVKPSIKEVKTEDPVNSLTTDLRNKEGANGLQGAKGEVGQESLAPAAPPAKPAAHPSDALKEQDSEQGHDSEGKDLLSVDNSKPQQGEKLQEEPHKEPQVSRDPQSSSQPNGNHEVPQASQPQLQGPMPTVQEESQEKEHTAESHNGSSGNTSTNDIPATESSSSASTAAPATSSHEDTGDNGATPSEESTTTTTLPPELTNDKKGDADSSSSINSSVWVRVP</sequence>
<reference evidence="3 4" key="1">
    <citation type="submission" date="2017-03" db="EMBL/GenBank/DDBJ databases">
        <title>An alternative strategy for trypanosome survival in the mammalian bloodstream revealed through genome and transcriptome analysis of the ubiquitous bovine parasite Trypanosoma (Megatrypanum) theileri.</title>
        <authorList>
            <person name="Kelly S."/>
            <person name="Ivens A."/>
            <person name="Mott A."/>
            <person name="O'Neill E."/>
            <person name="Emms D."/>
            <person name="Macleod O."/>
            <person name="Voorheis P."/>
            <person name="Matthews J."/>
            <person name="Matthews K."/>
            <person name="Carrington M."/>
        </authorList>
    </citation>
    <scope>NUCLEOTIDE SEQUENCE [LARGE SCALE GENOMIC DNA]</scope>
    <source>
        <strain evidence="3">Edinburgh</strain>
    </source>
</reference>